<dbReference type="Gene3D" id="1.10.1740.10">
    <property type="match status" value="1"/>
</dbReference>
<evidence type="ECO:0000256" key="4">
    <source>
        <dbReference type="ARBA" id="ARBA00023125"/>
    </source>
</evidence>
<dbReference type="GO" id="GO:0006352">
    <property type="term" value="P:DNA-templated transcription initiation"/>
    <property type="evidence" value="ECO:0007669"/>
    <property type="project" value="InterPro"/>
</dbReference>
<reference evidence="9 10" key="1">
    <citation type="submission" date="2018-06" db="EMBL/GenBank/DDBJ databases">
        <title>Extensive metabolic versatility and redundancy in microbially diverse, dynamic hydrothermal sediments.</title>
        <authorList>
            <person name="Dombrowski N."/>
            <person name="Teske A."/>
            <person name="Baker B.J."/>
        </authorList>
    </citation>
    <scope>NUCLEOTIDE SEQUENCE [LARGE SCALE GENOMIC DNA]</scope>
    <source>
        <strain evidence="9">B36_G15</strain>
    </source>
</reference>
<dbReference type="Proteomes" id="UP000268469">
    <property type="component" value="Unassembled WGS sequence"/>
</dbReference>
<dbReference type="InterPro" id="IPR013324">
    <property type="entry name" value="RNA_pol_sigma_r3/r4-like"/>
</dbReference>
<organism evidence="9 10">
    <name type="scientific">candidate division WOR-3 bacterium</name>
    <dbReference type="NCBI Taxonomy" id="2052148"/>
    <lineage>
        <taxon>Bacteria</taxon>
        <taxon>Bacteria division WOR-3</taxon>
    </lineage>
</organism>
<dbReference type="PANTHER" id="PTHR43133">
    <property type="entry name" value="RNA POLYMERASE ECF-TYPE SIGMA FACTO"/>
    <property type="match status" value="1"/>
</dbReference>
<evidence type="ECO:0000256" key="2">
    <source>
        <dbReference type="ARBA" id="ARBA00023015"/>
    </source>
</evidence>
<dbReference type="InterPro" id="IPR007627">
    <property type="entry name" value="RNA_pol_sigma70_r2"/>
</dbReference>
<keyword evidence="2 6" id="KW-0805">Transcription regulation</keyword>
<evidence type="ECO:0000259" key="8">
    <source>
        <dbReference type="Pfam" id="PF08281"/>
    </source>
</evidence>
<evidence type="ECO:0000313" key="9">
    <source>
        <dbReference type="EMBL" id="RKX70333.1"/>
    </source>
</evidence>
<gene>
    <name evidence="9" type="ORF">DRP53_05275</name>
</gene>
<keyword evidence="5 6" id="KW-0804">Transcription</keyword>
<dbReference type="InterPro" id="IPR014284">
    <property type="entry name" value="RNA_pol_sigma-70_dom"/>
</dbReference>
<dbReference type="InterPro" id="IPR000838">
    <property type="entry name" value="RNA_pol_sigma70_ECF_CS"/>
</dbReference>
<protein>
    <recommendedName>
        <fullName evidence="6">RNA polymerase sigma factor</fullName>
    </recommendedName>
</protein>
<sequence length="180" mass="21155">MRDEDGLDIEQVLKGDYNAFNRIVNRYHTRVYAMIYRIVHNRSDAEDLTQETFIHAYRGLKGFDRRRPFSAWLYRIGINLTMNFLKKKSRHPMVDIDHLALASTKLRDNPVRYAEKKILLKKVEEEMKKLPEDLKTVLILRVNEEMSYEEIAQTLGISKGTVMSRLSRARHKLKEAVFGG</sequence>
<dbReference type="PROSITE" id="PS01063">
    <property type="entry name" value="SIGMA70_ECF"/>
    <property type="match status" value="1"/>
</dbReference>
<dbReference type="PANTHER" id="PTHR43133:SF51">
    <property type="entry name" value="RNA POLYMERASE SIGMA FACTOR"/>
    <property type="match status" value="1"/>
</dbReference>
<accession>A0A660SI66</accession>
<dbReference type="InterPro" id="IPR039425">
    <property type="entry name" value="RNA_pol_sigma-70-like"/>
</dbReference>
<proteinExistence type="inferred from homology"/>
<dbReference type="Pfam" id="PF08281">
    <property type="entry name" value="Sigma70_r4_2"/>
    <property type="match status" value="1"/>
</dbReference>
<dbReference type="EMBL" id="QNBE01000042">
    <property type="protein sequence ID" value="RKX70333.1"/>
    <property type="molecule type" value="Genomic_DNA"/>
</dbReference>
<evidence type="ECO:0000313" key="10">
    <source>
        <dbReference type="Proteomes" id="UP000268469"/>
    </source>
</evidence>
<keyword evidence="4 6" id="KW-0238">DNA-binding</keyword>
<dbReference type="InterPro" id="IPR036388">
    <property type="entry name" value="WH-like_DNA-bd_sf"/>
</dbReference>
<evidence type="ECO:0000256" key="3">
    <source>
        <dbReference type="ARBA" id="ARBA00023082"/>
    </source>
</evidence>
<keyword evidence="3 6" id="KW-0731">Sigma factor</keyword>
<dbReference type="AlphaFoldDB" id="A0A660SI66"/>
<dbReference type="GO" id="GO:0016987">
    <property type="term" value="F:sigma factor activity"/>
    <property type="evidence" value="ECO:0007669"/>
    <property type="project" value="UniProtKB-KW"/>
</dbReference>
<name>A0A660SI66_UNCW3</name>
<dbReference type="CDD" id="cd06171">
    <property type="entry name" value="Sigma70_r4"/>
    <property type="match status" value="1"/>
</dbReference>
<comment type="caution">
    <text evidence="9">The sequence shown here is derived from an EMBL/GenBank/DDBJ whole genome shotgun (WGS) entry which is preliminary data.</text>
</comment>
<dbReference type="InterPro" id="IPR013249">
    <property type="entry name" value="RNA_pol_sigma70_r4_t2"/>
</dbReference>
<dbReference type="GO" id="GO:0003677">
    <property type="term" value="F:DNA binding"/>
    <property type="evidence" value="ECO:0007669"/>
    <property type="project" value="UniProtKB-KW"/>
</dbReference>
<dbReference type="Pfam" id="PF04542">
    <property type="entry name" value="Sigma70_r2"/>
    <property type="match status" value="1"/>
</dbReference>
<evidence type="ECO:0000256" key="6">
    <source>
        <dbReference type="RuleBase" id="RU000716"/>
    </source>
</evidence>
<comment type="similarity">
    <text evidence="1 6">Belongs to the sigma-70 factor family. ECF subfamily.</text>
</comment>
<feature type="domain" description="RNA polymerase sigma factor 70 region 4 type 2" evidence="8">
    <location>
        <begin position="122"/>
        <end position="173"/>
    </location>
</feature>
<evidence type="ECO:0000256" key="1">
    <source>
        <dbReference type="ARBA" id="ARBA00010641"/>
    </source>
</evidence>
<dbReference type="SUPFAM" id="SSF88946">
    <property type="entry name" value="Sigma2 domain of RNA polymerase sigma factors"/>
    <property type="match status" value="1"/>
</dbReference>
<dbReference type="InterPro" id="IPR013325">
    <property type="entry name" value="RNA_pol_sigma_r2"/>
</dbReference>
<dbReference type="SUPFAM" id="SSF88659">
    <property type="entry name" value="Sigma3 and sigma4 domains of RNA polymerase sigma factors"/>
    <property type="match status" value="1"/>
</dbReference>
<dbReference type="NCBIfam" id="TIGR02937">
    <property type="entry name" value="sigma70-ECF"/>
    <property type="match status" value="1"/>
</dbReference>
<evidence type="ECO:0000259" key="7">
    <source>
        <dbReference type="Pfam" id="PF04542"/>
    </source>
</evidence>
<dbReference type="Gene3D" id="1.10.10.10">
    <property type="entry name" value="Winged helix-like DNA-binding domain superfamily/Winged helix DNA-binding domain"/>
    <property type="match status" value="1"/>
</dbReference>
<evidence type="ECO:0000256" key="5">
    <source>
        <dbReference type="ARBA" id="ARBA00023163"/>
    </source>
</evidence>
<feature type="domain" description="RNA polymerase sigma-70 region 2" evidence="7">
    <location>
        <begin position="24"/>
        <end position="90"/>
    </location>
</feature>